<reference evidence="1 2" key="1">
    <citation type="submission" date="2022-01" db="EMBL/GenBank/DDBJ databases">
        <title>Desulfofustis limnae sp. nov., a novel mesophilic sulfate-reducing bacterium isolated from marsh soil.</title>
        <authorList>
            <person name="Watanabe M."/>
            <person name="Takahashi A."/>
            <person name="Kojima H."/>
            <person name="Fukui M."/>
        </authorList>
    </citation>
    <scope>NUCLEOTIDE SEQUENCE [LARGE SCALE GENOMIC DNA]</scope>
    <source>
        <strain evidence="1 2">PPLL</strain>
    </source>
</reference>
<dbReference type="RefSeq" id="WP_284151065.1">
    <property type="nucleotide sequence ID" value="NZ_AP025516.1"/>
</dbReference>
<evidence type="ECO:0000313" key="1">
    <source>
        <dbReference type="EMBL" id="BDD87644.1"/>
    </source>
</evidence>
<dbReference type="EMBL" id="AP025516">
    <property type="protein sequence ID" value="BDD87644.1"/>
    <property type="molecule type" value="Genomic_DNA"/>
</dbReference>
<proteinExistence type="predicted"/>
<organism evidence="1 2">
    <name type="scientific">Desulfofustis limnaeus</name>
    <dbReference type="NCBI Taxonomy" id="2740163"/>
    <lineage>
        <taxon>Bacteria</taxon>
        <taxon>Pseudomonadati</taxon>
        <taxon>Thermodesulfobacteriota</taxon>
        <taxon>Desulfobulbia</taxon>
        <taxon>Desulfobulbales</taxon>
        <taxon>Desulfocapsaceae</taxon>
        <taxon>Desulfofustis</taxon>
    </lineage>
</organism>
<gene>
    <name evidence="1" type="ORF">DPPLL_20090</name>
</gene>
<sequence>MSERSTQSSSPPSPGPAWLRRRGMHLLAAALLCLLWLDNAGAAYRSRYVGRLIYTSVEDLQEFNDNLRLTRQLSAMVAQKQPATIEEEVLAKLDIIIEKVEVVLDMFPNNLAISFHILPDRRAVSSVYRQKYNKQVDYLAYYSLSEDTVYFSAYDATIRVVAHEIAHAVIDHFFQVRPPYNMHELMAQFAEKHVTD</sequence>
<dbReference type="SUPFAM" id="SSF55486">
    <property type="entry name" value="Metalloproteases ('zincins'), catalytic domain"/>
    <property type="match status" value="1"/>
</dbReference>
<evidence type="ECO:0000313" key="2">
    <source>
        <dbReference type="Proteomes" id="UP000830055"/>
    </source>
</evidence>
<protein>
    <submittedName>
        <fullName evidence="1">Uncharacterized protein</fullName>
    </submittedName>
</protein>
<accession>A0ABN6M8J1</accession>
<keyword evidence="2" id="KW-1185">Reference proteome</keyword>
<dbReference type="Proteomes" id="UP000830055">
    <property type="component" value="Chromosome"/>
</dbReference>
<name>A0ABN6M8J1_9BACT</name>